<dbReference type="PANTHER" id="PTHR18929:SF218">
    <property type="entry name" value="PROTEIN DISULFIDE-ISOMERASE 5-2"/>
    <property type="match status" value="1"/>
</dbReference>
<evidence type="ECO:0000313" key="9">
    <source>
        <dbReference type="EMBL" id="QCE08008.1"/>
    </source>
</evidence>
<organism evidence="9 10">
    <name type="scientific">Vigna unguiculata</name>
    <name type="common">Cowpea</name>
    <dbReference type="NCBI Taxonomy" id="3917"/>
    <lineage>
        <taxon>Eukaryota</taxon>
        <taxon>Viridiplantae</taxon>
        <taxon>Streptophyta</taxon>
        <taxon>Embryophyta</taxon>
        <taxon>Tracheophyta</taxon>
        <taxon>Spermatophyta</taxon>
        <taxon>Magnoliopsida</taxon>
        <taxon>eudicotyledons</taxon>
        <taxon>Gunneridae</taxon>
        <taxon>Pentapetalae</taxon>
        <taxon>rosids</taxon>
        <taxon>fabids</taxon>
        <taxon>Fabales</taxon>
        <taxon>Fabaceae</taxon>
        <taxon>Papilionoideae</taxon>
        <taxon>50 kb inversion clade</taxon>
        <taxon>NPAAA clade</taxon>
        <taxon>indigoferoid/millettioid clade</taxon>
        <taxon>Phaseoleae</taxon>
        <taxon>Vigna</taxon>
    </lineage>
</organism>
<dbReference type="PROSITE" id="PS00194">
    <property type="entry name" value="THIOREDOXIN_1"/>
    <property type="match status" value="1"/>
</dbReference>
<evidence type="ECO:0000256" key="3">
    <source>
        <dbReference type="ARBA" id="ARBA00023157"/>
    </source>
</evidence>
<dbReference type="OrthoDB" id="74910at2759"/>
<keyword evidence="6" id="KW-1133">Transmembrane helix</keyword>
<keyword evidence="3" id="KW-1015">Disulfide bond</keyword>
<dbReference type="PROSITE" id="PS51352">
    <property type="entry name" value="THIOREDOXIN_2"/>
    <property type="match status" value="1"/>
</dbReference>
<keyword evidence="10" id="KW-1185">Reference proteome</keyword>
<feature type="region of interest" description="Disordered" evidence="5">
    <location>
        <begin position="411"/>
        <end position="431"/>
    </location>
</feature>
<proteinExistence type="inferred from homology"/>
<dbReference type="EMBL" id="CP039353">
    <property type="protein sequence ID" value="QCE08008.1"/>
    <property type="molecule type" value="Genomic_DNA"/>
</dbReference>
<dbReference type="Proteomes" id="UP000501690">
    <property type="component" value="Linkage Group LG9"/>
</dbReference>
<dbReference type="CDD" id="cd02961">
    <property type="entry name" value="PDI_a_family"/>
    <property type="match status" value="1"/>
</dbReference>
<keyword evidence="6" id="KW-0812">Transmembrane</keyword>
<feature type="transmembrane region" description="Helical" evidence="6">
    <location>
        <begin position="372"/>
        <end position="390"/>
    </location>
</feature>
<keyword evidence="6" id="KW-0472">Membrane</keyword>
<feature type="compositionally biased region" description="Basic and acidic residues" evidence="5">
    <location>
        <begin position="419"/>
        <end position="431"/>
    </location>
</feature>
<dbReference type="GO" id="GO:0034976">
    <property type="term" value="P:response to endoplasmic reticulum stress"/>
    <property type="evidence" value="ECO:0007669"/>
    <property type="project" value="TreeGrafter"/>
</dbReference>
<evidence type="ECO:0000256" key="6">
    <source>
        <dbReference type="SAM" id="Phobius"/>
    </source>
</evidence>
<dbReference type="InterPro" id="IPR013766">
    <property type="entry name" value="Thioredoxin_domain"/>
</dbReference>
<dbReference type="Gene3D" id="3.40.30.10">
    <property type="entry name" value="Glutaredoxin"/>
    <property type="match status" value="2"/>
</dbReference>
<dbReference type="Pfam" id="PF13848">
    <property type="entry name" value="Thioredoxin_6"/>
    <property type="match status" value="1"/>
</dbReference>
<feature type="domain" description="Thioredoxin" evidence="8">
    <location>
        <begin position="12"/>
        <end position="136"/>
    </location>
</feature>
<dbReference type="GO" id="GO:0003756">
    <property type="term" value="F:protein disulfide isomerase activity"/>
    <property type="evidence" value="ECO:0007669"/>
    <property type="project" value="TreeGrafter"/>
</dbReference>
<feature type="signal peptide" evidence="7">
    <location>
        <begin position="1"/>
        <end position="22"/>
    </location>
</feature>
<evidence type="ECO:0000256" key="2">
    <source>
        <dbReference type="ARBA" id="ARBA00022729"/>
    </source>
</evidence>
<evidence type="ECO:0000256" key="5">
    <source>
        <dbReference type="SAM" id="MobiDB-lite"/>
    </source>
</evidence>
<dbReference type="FunFam" id="3.40.30.10:FF:000107">
    <property type="entry name" value="Protein disulfide-isomerase 5-2"/>
    <property type="match status" value="1"/>
</dbReference>
<dbReference type="AlphaFoldDB" id="A0A4D6N402"/>
<dbReference type="GO" id="GO:0006457">
    <property type="term" value="P:protein folding"/>
    <property type="evidence" value="ECO:0007669"/>
    <property type="project" value="TreeGrafter"/>
</dbReference>
<evidence type="ECO:0000259" key="8">
    <source>
        <dbReference type="PROSITE" id="PS51352"/>
    </source>
</evidence>
<dbReference type="Gramene" id="Vigun07g208400.1.v1.2">
    <property type="protein sequence ID" value="Vigun07g208400.1.v1.2"/>
    <property type="gene ID" value="Vigun07g208400.v1.2"/>
</dbReference>
<evidence type="ECO:0000256" key="4">
    <source>
        <dbReference type="ARBA" id="ARBA00023284"/>
    </source>
</evidence>
<reference evidence="9 10" key="1">
    <citation type="submission" date="2019-04" db="EMBL/GenBank/DDBJ databases">
        <title>An improved genome assembly and genetic linkage map for asparagus bean, Vigna unguiculata ssp. sesquipedialis.</title>
        <authorList>
            <person name="Xia Q."/>
            <person name="Zhang R."/>
            <person name="Dong Y."/>
        </authorList>
    </citation>
    <scope>NUCLEOTIDE SEQUENCE [LARGE SCALE GENOMIC DNA]</scope>
    <source>
        <tissue evidence="9">Leaf</tissue>
    </source>
</reference>
<evidence type="ECO:0000313" key="10">
    <source>
        <dbReference type="Proteomes" id="UP000501690"/>
    </source>
</evidence>
<feature type="chain" id="PRO_5020039968" evidence="7">
    <location>
        <begin position="23"/>
        <end position="431"/>
    </location>
</feature>
<keyword evidence="2 7" id="KW-0732">Signal</keyword>
<comment type="similarity">
    <text evidence="1">Belongs to the protein disulfide isomerase family.</text>
</comment>
<name>A0A4D6N402_VIGUN</name>
<accession>A0A4D6N402</accession>
<evidence type="ECO:0000256" key="7">
    <source>
        <dbReference type="SAM" id="SignalP"/>
    </source>
</evidence>
<dbReference type="SUPFAM" id="SSF52833">
    <property type="entry name" value="Thioredoxin-like"/>
    <property type="match status" value="2"/>
</dbReference>
<dbReference type="PANTHER" id="PTHR18929">
    <property type="entry name" value="PROTEIN DISULFIDE ISOMERASE"/>
    <property type="match status" value="1"/>
</dbReference>
<dbReference type="Pfam" id="PF00085">
    <property type="entry name" value="Thioredoxin"/>
    <property type="match status" value="1"/>
</dbReference>
<sequence>MTMRVSVVVSVLLLIQFWPGEAEKFSVDGKVLILDDSNFDSAIASFDHILVDFYAPWCGHCKRLAPELDAAAPVLATLNKPIVIAKVDADKHTSLAKKYDVDAYPTILLFNHGVPTEYRGPRKADLLVRYLKKFAASDVSILDSDSAVNTFVAEAGTFFPIFIGFGLNNTVIEKFGIKYKKNAWFSVAKDFSEDLMVLYDFDKIPALVSLNPQYNERNTFYGPFEDEFLEDFVKQNLMPLVVPISYETLKLVKADGRKIVLTIVEDEDEERSRELTKLLKGAASANRDLVFGYVGVKQMDEFAENFDISTKLPKMVVWDKSDDYLSVVDSESIEGEDQATQITKFLEGYREGRTINNTFSGPSLMRFIHRSFDIRVVYVVVFFVALLMLIQSFSKGGDEYRAVPNQVQVDDASSSVSEAEIKEYKPGDKED</sequence>
<dbReference type="GO" id="GO:0005783">
    <property type="term" value="C:endoplasmic reticulum"/>
    <property type="evidence" value="ECO:0007669"/>
    <property type="project" value="TreeGrafter"/>
</dbReference>
<dbReference type="PRINTS" id="PR00421">
    <property type="entry name" value="THIOREDOXIN"/>
</dbReference>
<keyword evidence="9" id="KW-0413">Isomerase</keyword>
<keyword evidence="4" id="KW-0676">Redox-active center</keyword>
<gene>
    <name evidence="9" type="ORF">DEO72_LG9g3032</name>
</gene>
<dbReference type="InterPro" id="IPR036249">
    <property type="entry name" value="Thioredoxin-like_sf"/>
</dbReference>
<protein>
    <submittedName>
        <fullName evidence="9">Protein disulfide-isomerase A1</fullName>
    </submittedName>
</protein>
<evidence type="ECO:0000256" key="1">
    <source>
        <dbReference type="ARBA" id="ARBA00006347"/>
    </source>
</evidence>
<dbReference type="InterPro" id="IPR017937">
    <property type="entry name" value="Thioredoxin_CS"/>
</dbReference>